<dbReference type="InterPro" id="IPR000305">
    <property type="entry name" value="GIY-YIG_endonuc"/>
</dbReference>
<evidence type="ECO:0000313" key="4">
    <source>
        <dbReference type="Proteomes" id="UP000618460"/>
    </source>
</evidence>
<proteinExistence type="inferred from homology"/>
<protein>
    <recommendedName>
        <fullName evidence="2">GIY-YIG domain-containing protein</fullName>
    </recommendedName>
</protein>
<evidence type="ECO:0000313" key="3">
    <source>
        <dbReference type="EMBL" id="GGM36800.1"/>
    </source>
</evidence>
<dbReference type="InterPro" id="IPR035901">
    <property type="entry name" value="GIY-YIG_endonuc_sf"/>
</dbReference>
<dbReference type="Proteomes" id="UP000618460">
    <property type="component" value="Unassembled WGS sequence"/>
</dbReference>
<keyword evidence="4" id="KW-1185">Reference proteome</keyword>
<evidence type="ECO:0000259" key="2">
    <source>
        <dbReference type="PROSITE" id="PS50164"/>
    </source>
</evidence>
<dbReference type="CDD" id="cd10456">
    <property type="entry name" value="GIY-YIG_UPF0213"/>
    <property type="match status" value="1"/>
</dbReference>
<name>A0A917WWX5_9BACI</name>
<dbReference type="EMBL" id="BMLG01000014">
    <property type="protein sequence ID" value="GGM36800.1"/>
    <property type="molecule type" value="Genomic_DNA"/>
</dbReference>
<dbReference type="SUPFAM" id="SSF82771">
    <property type="entry name" value="GIY-YIG endonuclease"/>
    <property type="match status" value="1"/>
</dbReference>
<reference evidence="3" key="2">
    <citation type="submission" date="2020-09" db="EMBL/GenBank/DDBJ databases">
        <authorList>
            <person name="Sun Q."/>
            <person name="Zhou Y."/>
        </authorList>
    </citation>
    <scope>NUCLEOTIDE SEQUENCE</scope>
    <source>
        <strain evidence="3">CGMCC 1.6333</strain>
    </source>
</reference>
<dbReference type="PROSITE" id="PS50164">
    <property type="entry name" value="GIY_YIG"/>
    <property type="match status" value="1"/>
</dbReference>
<dbReference type="PANTHER" id="PTHR34477">
    <property type="entry name" value="UPF0213 PROTEIN YHBQ"/>
    <property type="match status" value="1"/>
</dbReference>
<gene>
    <name evidence="3" type="ORF">GCM10011351_23700</name>
</gene>
<accession>A0A917WWX5</accession>
<dbReference type="AlphaFoldDB" id="A0A917WWX5"/>
<dbReference type="PANTHER" id="PTHR34477:SF1">
    <property type="entry name" value="UPF0213 PROTEIN YHBQ"/>
    <property type="match status" value="1"/>
</dbReference>
<organism evidence="3 4">
    <name type="scientific">Paraliobacillus quinghaiensis</name>
    <dbReference type="NCBI Taxonomy" id="470815"/>
    <lineage>
        <taxon>Bacteria</taxon>
        <taxon>Bacillati</taxon>
        <taxon>Bacillota</taxon>
        <taxon>Bacilli</taxon>
        <taxon>Bacillales</taxon>
        <taxon>Bacillaceae</taxon>
        <taxon>Paraliobacillus</taxon>
    </lineage>
</organism>
<comment type="caution">
    <text evidence="3">The sequence shown here is derived from an EMBL/GenBank/DDBJ whole genome shotgun (WGS) entry which is preliminary data.</text>
</comment>
<reference evidence="3" key="1">
    <citation type="journal article" date="2014" name="Int. J. Syst. Evol. Microbiol.">
        <title>Complete genome sequence of Corynebacterium casei LMG S-19264T (=DSM 44701T), isolated from a smear-ripened cheese.</title>
        <authorList>
            <consortium name="US DOE Joint Genome Institute (JGI-PGF)"/>
            <person name="Walter F."/>
            <person name="Albersmeier A."/>
            <person name="Kalinowski J."/>
            <person name="Ruckert C."/>
        </authorList>
    </citation>
    <scope>NUCLEOTIDE SEQUENCE</scope>
    <source>
        <strain evidence="3">CGMCC 1.6333</strain>
    </source>
</reference>
<feature type="domain" description="GIY-YIG" evidence="2">
    <location>
        <begin position="12"/>
        <end position="87"/>
    </location>
</feature>
<dbReference type="InterPro" id="IPR050190">
    <property type="entry name" value="UPF0213_domain"/>
</dbReference>
<sequence>MSLEESSMETNKQHVVYVLECSDGTLYTGYTNNLKKRIAKHEAGKGAKYTRGRGPFQLKYHQVYGTKQEAMQAEYRLKQLKKVEKLQVITANKKGVE</sequence>
<comment type="similarity">
    <text evidence="1">Belongs to the UPF0213 family.</text>
</comment>
<dbReference type="Pfam" id="PF01541">
    <property type="entry name" value="GIY-YIG"/>
    <property type="match status" value="1"/>
</dbReference>
<evidence type="ECO:0000256" key="1">
    <source>
        <dbReference type="ARBA" id="ARBA00007435"/>
    </source>
</evidence>
<dbReference type="Gene3D" id="3.40.1440.10">
    <property type="entry name" value="GIY-YIG endonuclease"/>
    <property type="match status" value="1"/>
</dbReference>